<dbReference type="Proteomes" id="UP000252004">
    <property type="component" value="Plasmid unnamed2"/>
</dbReference>
<gene>
    <name evidence="2" type="ORF">C0216_32895</name>
</gene>
<protein>
    <submittedName>
        <fullName evidence="2">Uncharacterized protein</fullName>
    </submittedName>
</protein>
<feature type="chain" id="PRO_5016872005" evidence="1">
    <location>
        <begin position="20"/>
        <end position="210"/>
    </location>
</feature>
<keyword evidence="2" id="KW-0614">Plasmid</keyword>
<evidence type="ECO:0000313" key="2">
    <source>
        <dbReference type="EMBL" id="AXE28271.1"/>
    </source>
</evidence>
<proteinExistence type="predicted"/>
<feature type="signal peptide" evidence="1">
    <location>
        <begin position="1"/>
        <end position="19"/>
    </location>
</feature>
<keyword evidence="1" id="KW-0732">Signal</keyword>
<organism evidence="2 3">
    <name type="scientific">Streptomyces globosus</name>
    <dbReference type="NCBI Taxonomy" id="68209"/>
    <lineage>
        <taxon>Bacteria</taxon>
        <taxon>Bacillati</taxon>
        <taxon>Actinomycetota</taxon>
        <taxon>Actinomycetes</taxon>
        <taxon>Kitasatosporales</taxon>
        <taxon>Streptomycetaceae</taxon>
        <taxon>Streptomyces</taxon>
    </lineage>
</organism>
<name>A0A344UBK0_9ACTN</name>
<evidence type="ECO:0000256" key="1">
    <source>
        <dbReference type="SAM" id="SignalP"/>
    </source>
</evidence>
<accession>A0A344UBK0</accession>
<reference evidence="2 3" key="1">
    <citation type="submission" date="2018-01" db="EMBL/GenBank/DDBJ databases">
        <title>Draft genome Sequence of streptomyces globosus LZH-48.</title>
        <authorList>
            <person name="Ran K."/>
            <person name="Li Z."/>
            <person name="Wei S."/>
            <person name="Dong R."/>
        </authorList>
    </citation>
    <scope>NUCLEOTIDE SEQUENCE [LARGE SCALE GENOMIC DNA]</scope>
    <source>
        <strain evidence="2 3">LZH-48</strain>
        <plasmid evidence="2 3">unnamed2</plasmid>
    </source>
</reference>
<geneLocation type="plasmid" evidence="2 3">
    <name>unnamed2</name>
</geneLocation>
<dbReference type="EMBL" id="CP030864">
    <property type="protein sequence ID" value="AXE28271.1"/>
    <property type="molecule type" value="Genomic_DNA"/>
</dbReference>
<dbReference type="KEGG" id="sgz:C0216_32895"/>
<evidence type="ECO:0000313" key="3">
    <source>
        <dbReference type="Proteomes" id="UP000252004"/>
    </source>
</evidence>
<dbReference type="AlphaFoldDB" id="A0A344UBK0"/>
<dbReference type="OrthoDB" id="4317137at2"/>
<keyword evidence="3" id="KW-1185">Reference proteome</keyword>
<sequence>MVTGLVTGLFASVASPASAAGVYTVSANTEQGAFILQMCAEFEQQGTGCTVTWDTSTYQTSHAAERPVGDTAFNYSTQVLTHSMSWSDTVGSTDSLAVSASAKTQLWKTVEFAVTTTYTKTWSRSSTVTQTNSLPVPACSVGWLSRAAEMGHATGQFRLQFSKSHTFKIHGKKYRAFVVTDADFTAPTGNGALIARSRPMTDQERASCTR</sequence>